<evidence type="ECO:0000256" key="5">
    <source>
        <dbReference type="ARBA" id="ARBA00023295"/>
    </source>
</evidence>
<dbReference type="PANTHER" id="PTHR10963">
    <property type="entry name" value="GLYCOSYL HYDROLASE-RELATED"/>
    <property type="match status" value="1"/>
</dbReference>
<dbReference type="InterPro" id="IPR013320">
    <property type="entry name" value="ConA-like_dom_sf"/>
</dbReference>
<sequence>MVGFSLHSLPASTVLLTYLLSYPTLAASQSYVLDTSYSGATFFNGWNFWSSSDPTHGFVQYLSQSDAQAASLIHQSPGFPAYMGVDHTTTLNSSSQGRKSVRIESQKSWTHGLFIVDVAHMPDSTCGVWPAFWMYGPNWPNSGEIDMIEGINRNTFNQMSLHTAPNCSMQAGTQSGSVNSLQCDGTQNDGEGCNVASNNGYSYGTGFNAKGGGVYATEWTSSYIKTWFFANGSVPSDITTGSPVPSGWGTPQTAYIGGSTCDIDSHFMNQNLVFDMTFCGDWAGNAWSGDSTCSALADTCVDYVAASPSAFSETYWSINSVKVYQLLTSASSSTSTTTRKFLISY</sequence>
<feature type="signal peptide" evidence="6">
    <location>
        <begin position="1"/>
        <end position="28"/>
    </location>
</feature>
<keyword evidence="4" id="KW-0378">Hydrolase</keyword>
<feature type="domain" description="GH16" evidence="7">
    <location>
        <begin position="15"/>
        <end position="291"/>
    </location>
</feature>
<dbReference type="CDD" id="cd02181">
    <property type="entry name" value="GH16_fungal_Lam16A_glucanase"/>
    <property type="match status" value="1"/>
</dbReference>
<dbReference type="GeneID" id="28819323"/>
<reference evidence="8 9" key="1">
    <citation type="submission" date="2015-10" db="EMBL/GenBank/DDBJ databases">
        <title>Full genome of DAOMC 229536 Phialocephala scopiformis, a fungal endophyte of spruce producing the potent anti-insectan compound rugulosin.</title>
        <authorList>
            <consortium name="DOE Joint Genome Institute"/>
            <person name="Walker A.K."/>
            <person name="Frasz S.L."/>
            <person name="Seifert K.A."/>
            <person name="Miller J.D."/>
            <person name="Mondo S.J."/>
            <person name="Labutti K."/>
            <person name="Lipzen A."/>
            <person name="Dockter R."/>
            <person name="Kennedy M."/>
            <person name="Grigoriev I.V."/>
            <person name="Spatafora J.W."/>
        </authorList>
    </citation>
    <scope>NUCLEOTIDE SEQUENCE [LARGE SCALE GENOMIC DNA]</scope>
    <source>
        <strain evidence="8 9">CBS 120377</strain>
    </source>
</reference>
<dbReference type="AlphaFoldDB" id="A0A194X257"/>
<name>A0A194X257_MOLSC</name>
<evidence type="ECO:0000256" key="6">
    <source>
        <dbReference type="SAM" id="SignalP"/>
    </source>
</evidence>
<comment type="catalytic activity">
    <reaction evidence="1">
        <text>Endohydrolysis of (1-&gt;3)- or (1-&gt;4)-linkages in beta-D-glucans when the glucose residue whose reducing group is involved in the linkage to be hydrolyzed is itself substituted at C-3.</text>
        <dbReference type="EC" id="3.2.1.6"/>
    </reaction>
</comment>
<dbReference type="FunFam" id="2.60.120.200:FF:000114">
    <property type="entry name" value="Probable endo-1,3(4)-beta-glucanase NFIA_089530"/>
    <property type="match status" value="1"/>
</dbReference>
<dbReference type="InterPro" id="IPR000757">
    <property type="entry name" value="Beta-glucanase-like"/>
</dbReference>
<evidence type="ECO:0000256" key="2">
    <source>
        <dbReference type="ARBA" id="ARBA00006865"/>
    </source>
</evidence>
<comment type="similarity">
    <text evidence="2">Belongs to the glycosyl hydrolase 16 family.</text>
</comment>
<dbReference type="PANTHER" id="PTHR10963:SF24">
    <property type="entry name" value="GLYCOSIDASE C21B10.07-RELATED"/>
    <property type="match status" value="1"/>
</dbReference>
<protein>
    <recommendedName>
        <fullName evidence="3">endo-1,3(4)-beta-glucanase</fullName>
        <ecNumber evidence="3">3.2.1.6</ecNumber>
    </recommendedName>
</protein>
<dbReference type="InParanoid" id="A0A194X257"/>
<evidence type="ECO:0000256" key="4">
    <source>
        <dbReference type="ARBA" id="ARBA00022801"/>
    </source>
</evidence>
<keyword evidence="9" id="KW-1185">Reference proteome</keyword>
<dbReference type="KEGG" id="psco:LY89DRAFT_590490"/>
<evidence type="ECO:0000259" key="7">
    <source>
        <dbReference type="PROSITE" id="PS51762"/>
    </source>
</evidence>
<keyword evidence="6" id="KW-0732">Signal</keyword>
<dbReference type="InterPro" id="IPR050546">
    <property type="entry name" value="Glycosyl_Hydrlase_16"/>
</dbReference>
<dbReference type="Proteomes" id="UP000070700">
    <property type="component" value="Unassembled WGS sequence"/>
</dbReference>
<dbReference type="EMBL" id="KQ947421">
    <property type="protein sequence ID" value="KUJ14084.1"/>
    <property type="molecule type" value="Genomic_DNA"/>
</dbReference>
<evidence type="ECO:0000313" key="9">
    <source>
        <dbReference type="Proteomes" id="UP000070700"/>
    </source>
</evidence>
<keyword evidence="5" id="KW-0326">Glycosidase</keyword>
<evidence type="ECO:0000256" key="3">
    <source>
        <dbReference type="ARBA" id="ARBA00012599"/>
    </source>
</evidence>
<dbReference type="Pfam" id="PF26113">
    <property type="entry name" value="GH16_XgeA"/>
    <property type="match status" value="1"/>
</dbReference>
<dbReference type="Gene3D" id="2.60.120.200">
    <property type="match status" value="1"/>
</dbReference>
<dbReference type="PROSITE" id="PS51762">
    <property type="entry name" value="GH16_2"/>
    <property type="match status" value="1"/>
</dbReference>
<evidence type="ECO:0000256" key="1">
    <source>
        <dbReference type="ARBA" id="ARBA00000124"/>
    </source>
</evidence>
<dbReference type="OrthoDB" id="192832at2759"/>
<proteinExistence type="inferred from homology"/>
<dbReference type="GO" id="GO:0009251">
    <property type="term" value="P:glucan catabolic process"/>
    <property type="evidence" value="ECO:0007669"/>
    <property type="project" value="TreeGrafter"/>
</dbReference>
<organism evidence="8 9">
    <name type="scientific">Mollisia scopiformis</name>
    <name type="common">Conifer needle endophyte fungus</name>
    <name type="synonym">Phialocephala scopiformis</name>
    <dbReference type="NCBI Taxonomy" id="149040"/>
    <lineage>
        <taxon>Eukaryota</taxon>
        <taxon>Fungi</taxon>
        <taxon>Dikarya</taxon>
        <taxon>Ascomycota</taxon>
        <taxon>Pezizomycotina</taxon>
        <taxon>Leotiomycetes</taxon>
        <taxon>Helotiales</taxon>
        <taxon>Mollisiaceae</taxon>
        <taxon>Mollisia</taxon>
    </lineage>
</organism>
<dbReference type="RefSeq" id="XP_018068439.1">
    <property type="nucleotide sequence ID" value="XM_018209597.1"/>
</dbReference>
<dbReference type="EC" id="3.2.1.6" evidence="3"/>
<feature type="chain" id="PRO_5008267731" description="endo-1,3(4)-beta-glucanase" evidence="6">
    <location>
        <begin position="29"/>
        <end position="345"/>
    </location>
</feature>
<gene>
    <name evidence="8" type="ORF">LY89DRAFT_590490</name>
</gene>
<dbReference type="GO" id="GO:0052861">
    <property type="term" value="F:endo-1,3(4)-beta-glucanase activity"/>
    <property type="evidence" value="ECO:0007669"/>
    <property type="project" value="UniProtKB-EC"/>
</dbReference>
<dbReference type="SUPFAM" id="SSF49899">
    <property type="entry name" value="Concanavalin A-like lectins/glucanases"/>
    <property type="match status" value="1"/>
</dbReference>
<accession>A0A194X257</accession>
<evidence type="ECO:0000313" key="8">
    <source>
        <dbReference type="EMBL" id="KUJ14084.1"/>
    </source>
</evidence>